<dbReference type="GO" id="GO:0004834">
    <property type="term" value="F:tryptophan synthase activity"/>
    <property type="evidence" value="ECO:0007669"/>
    <property type="project" value="UniProtKB-UniRule"/>
</dbReference>
<keyword evidence="4 9" id="KW-0028">Amino-acid biosynthesis</keyword>
<dbReference type="UniPathway" id="UPA00035">
    <property type="reaction ID" value="UER00044"/>
</dbReference>
<evidence type="ECO:0000256" key="6">
    <source>
        <dbReference type="ARBA" id="ARBA00023141"/>
    </source>
</evidence>
<evidence type="ECO:0000256" key="8">
    <source>
        <dbReference type="ARBA" id="ARBA00049047"/>
    </source>
</evidence>
<protein>
    <recommendedName>
        <fullName evidence="9">Tryptophan synthase alpha chain</fullName>
        <ecNumber evidence="9">4.2.1.20</ecNumber>
    </recommendedName>
</protein>
<sequence length="265" mass="27900">MNRIARTFSSLREKGQKALIVYVTAGDPSLEATAAIIPALVEAGADLVEIGIPFSDPLADGPVIQAASSRALAKGARLDGILEMTKALRERLPDLPLVFMTYYNPVLQRGLTRFCRQAKEAGVDGLIVPDLPYEESGPLLREASAQGLALIPLVAPTSTEKRVEAICSSAQGFVYCVSVTGVTGMREKLDQELGRLVQTVKKHTSLPVVVGFGIACPKTAAEVAQLADGVVVGSAVVKLLGEGAVEEALALVRSLAQVLHARCST</sequence>
<comment type="pathway">
    <text evidence="2 9">Amino-acid biosynthesis; L-tryptophan biosynthesis; L-tryptophan from chorismate: step 5/5.</text>
</comment>
<keyword evidence="12" id="KW-1185">Reference proteome</keyword>
<dbReference type="PROSITE" id="PS00167">
    <property type="entry name" value="TRP_SYNTHASE_ALPHA"/>
    <property type="match status" value="1"/>
</dbReference>
<evidence type="ECO:0000256" key="7">
    <source>
        <dbReference type="ARBA" id="ARBA00023239"/>
    </source>
</evidence>
<gene>
    <name evidence="9" type="primary">trpA</name>
    <name evidence="11" type="ordered locus">Adeg_1156</name>
</gene>
<keyword evidence="7 9" id="KW-0456">Lyase</keyword>
<evidence type="ECO:0000256" key="9">
    <source>
        <dbReference type="HAMAP-Rule" id="MF_00131"/>
    </source>
</evidence>
<dbReference type="InterPro" id="IPR011060">
    <property type="entry name" value="RibuloseP-bd_barrel"/>
</dbReference>
<dbReference type="NCBIfam" id="TIGR00262">
    <property type="entry name" value="trpA"/>
    <property type="match status" value="1"/>
</dbReference>
<evidence type="ECO:0000256" key="5">
    <source>
        <dbReference type="ARBA" id="ARBA00022822"/>
    </source>
</evidence>
<evidence type="ECO:0000256" key="10">
    <source>
        <dbReference type="RuleBase" id="RU003662"/>
    </source>
</evidence>
<dbReference type="InterPro" id="IPR013785">
    <property type="entry name" value="Aldolase_TIM"/>
</dbReference>
<dbReference type="GO" id="GO:0005829">
    <property type="term" value="C:cytosol"/>
    <property type="evidence" value="ECO:0007669"/>
    <property type="project" value="TreeGrafter"/>
</dbReference>
<dbReference type="EMBL" id="CP001785">
    <property type="protein sequence ID" value="ACX52273.1"/>
    <property type="molecule type" value="Genomic_DNA"/>
</dbReference>
<comment type="subunit">
    <text evidence="3 9">Tetramer of two alpha and two beta chains.</text>
</comment>
<dbReference type="SUPFAM" id="SSF51366">
    <property type="entry name" value="Ribulose-phoshate binding barrel"/>
    <property type="match status" value="1"/>
</dbReference>
<evidence type="ECO:0000256" key="4">
    <source>
        <dbReference type="ARBA" id="ARBA00022605"/>
    </source>
</evidence>
<name>C9RDE6_AMMDK</name>
<comment type="similarity">
    <text evidence="9 10">Belongs to the TrpA family.</text>
</comment>
<evidence type="ECO:0000256" key="2">
    <source>
        <dbReference type="ARBA" id="ARBA00004733"/>
    </source>
</evidence>
<reference evidence="11 12" key="1">
    <citation type="submission" date="2009-10" db="EMBL/GenBank/DDBJ databases">
        <title>Complete sequence of chromosome of Ammonifex degensii KC4.</title>
        <authorList>
            <consortium name="US DOE Joint Genome Institute"/>
            <person name="Kerfeld C."/>
            <person name="Goodner B."/>
            <person name="Huber H."/>
            <person name="Stetter K."/>
            <person name="Lucas S."/>
            <person name="Copeland A."/>
            <person name="Lapidus A."/>
            <person name="Glavina del Rio T."/>
            <person name="Dalin E."/>
            <person name="Tice H."/>
            <person name="Bruce D."/>
            <person name="Goodwin L."/>
            <person name="Pitluck S."/>
            <person name="Saunders E."/>
            <person name="Brettin T."/>
            <person name="Detter J.C."/>
            <person name="Han C."/>
            <person name="Larimer F."/>
            <person name="Land M."/>
            <person name="Hauser L."/>
            <person name="Kyrpides N."/>
            <person name="Ovchinnikova G."/>
            <person name="Richardson P."/>
        </authorList>
    </citation>
    <scope>NUCLEOTIDE SEQUENCE [LARGE SCALE GENOMIC DNA]</scope>
    <source>
        <strain evidence="12">DSM 10501 / KC4</strain>
    </source>
</reference>
<dbReference type="FunFam" id="3.20.20.70:FF:000037">
    <property type="entry name" value="Tryptophan synthase alpha chain"/>
    <property type="match status" value="1"/>
</dbReference>
<dbReference type="EC" id="4.2.1.20" evidence="9"/>
<dbReference type="AlphaFoldDB" id="C9RDE6"/>
<dbReference type="eggNOG" id="COG0159">
    <property type="taxonomic scope" value="Bacteria"/>
</dbReference>
<feature type="active site" description="Proton acceptor" evidence="9">
    <location>
        <position position="60"/>
    </location>
</feature>
<comment type="catalytic activity">
    <reaction evidence="8 9">
        <text>(1S,2R)-1-C-(indol-3-yl)glycerol 3-phosphate + L-serine = D-glyceraldehyde 3-phosphate + L-tryptophan + H2O</text>
        <dbReference type="Rhea" id="RHEA:10532"/>
        <dbReference type="ChEBI" id="CHEBI:15377"/>
        <dbReference type="ChEBI" id="CHEBI:33384"/>
        <dbReference type="ChEBI" id="CHEBI:57912"/>
        <dbReference type="ChEBI" id="CHEBI:58866"/>
        <dbReference type="ChEBI" id="CHEBI:59776"/>
        <dbReference type="EC" id="4.2.1.20"/>
    </reaction>
</comment>
<evidence type="ECO:0000313" key="12">
    <source>
        <dbReference type="Proteomes" id="UP000002620"/>
    </source>
</evidence>
<evidence type="ECO:0000256" key="1">
    <source>
        <dbReference type="ARBA" id="ARBA00003365"/>
    </source>
</evidence>
<organism evidence="11 12">
    <name type="scientific">Ammonifex degensii (strain DSM 10501 / KC4)</name>
    <dbReference type="NCBI Taxonomy" id="429009"/>
    <lineage>
        <taxon>Bacteria</taxon>
        <taxon>Bacillati</taxon>
        <taxon>Bacillota</taxon>
        <taxon>Clostridia</taxon>
        <taxon>Thermoanaerobacterales</taxon>
        <taxon>Thermoanaerobacteraceae</taxon>
        <taxon>Ammonifex</taxon>
    </lineage>
</organism>
<proteinExistence type="inferred from homology"/>
<dbReference type="Proteomes" id="UP000002620">
    <property type="component" value="Chromosome"/>
</dbReference>
<dbReference type="InterPro" id="IPR002028">
    <property type="entry name" value="Trp_synthase_suA"/>
</dbReference>
<dbReference type="CDD" id="cd04724">
    <property type="entry name" value="Tryptophan_synthase_alpha"/>
    <property type="match status" value="1"/>
</dbReference>
<dbReference type="KEGG" id="adg:Adeg_1156"/>
<dbReference type="PANTHER" id="PTHR43406:SF1">
    <property type="entry name" value="TRYPTOPHAN SYNTHASE ALPHA CHAIN, CHLOROPLASTIC"/>
    <property type="match status" value="1"/>
</dbReference>
<dbReference type="STRING" id="429009.Adeg_1156"/>
<dbReference type="OrthoDB" id="9804578at2"/>
<evidence type="ECO:0000313" key="11">
    <source>
        <dbReference type="EMBL" id="ACX52273.1"/>
    </source>
</evidence>
<dbReference type="PANTHER" id="PTHR43406">
    <property type="entry name" value="TRYPTOPHAN SYNTHASE, ALPHA CHAIN"/>
    <property type="match status" value="1"/>
</dbReference>
<dbReference type="Pfam" id="PF00290">
    <property type="entry name" value="Trp_syntA"/>
    <property type="match status" value="1"/>
</dbReference>
<dbReference type="HOGENOM" id="CLU_016734_0_2_9"/>
<keyword evidence="5 9" id="KW-0822">Tryptophan biosynthesis</keyword>
<evidence type="ECO:0000256" key="3">
    <source>
        <dbReference type="ARBA" id="ARBA00011270"/>
    </source>
</evidence>
<accession>C9RDE6</accession>
<dbReference type="Gene3D" id="3.20.20.70">
    <property type="entry name" value="Aldolase class I"/>
    <property type="match status" value="1"/>
</dbReference>
<comment type="function">
    <text evidence="1 9">The alpha subunit is responsible for the aldol cleavage of indoleglycerol phosphate to indole and glyceraldehyde 3-phosphate.</text>
</comment>
<dbReference type="HAMAP" id="MF_00131">
    <property type="entry name" value="Trp_synth_alpha"/>
    <property type="match status" value="1"/>
</dbReference>
<feature type="active site" description="Proton acceptor" evidence="9">
    <location>
        <position position="49"/>
    </location>
</feature>
<keyword evidence="6 9" id="KW-0057">Aromatic amino acid biosynthesis</keyword>
<dbReference type="InterPro" id="IPR018204">
    <property type="entry name" value="Trp_synthase_alpha_AS"/>
</dbReference>
<dbReference type="RefSeq" id="WP_015739150.1">
    <property type="nucleotide sequence ID" value="NC_013385.1"/>
</dbReference>